<dbReference type="STRING" id="1348114.OM33_21105"/>
<feature type="domain" description="Thioredoxin" evidence="2">
    <location>
        <begin position="46"/>
        <end position="187"/>
    </location>
</feature>
<dbReference type="InterPro" id="IPR036249">
    <property type="entry name" value="Thioredoxin-like_sf"/>
</dbReference>
<dbReference type="EMBL" id="CP009889">
    <property type="protein sequence ID" value="AIY67518.1"/>
    <property type="molecule type" value="Genomic_DNA"/>
</dbReference>
<evidence type="ECO:0000256" key="1">
    <source>
        <dbReference type="SAM" id="SignalP"/>
    </source>
</evidence>
<dbReference type="InterPro" id="IPR013766">
    <property type="entry name" value="Thioredoxin_domain"/>
</dbReference>
<dbReference type="eggNOG" id="COG0526">
    <property type="taxonomic scope" value="Bacteria"/>
</dbReference>
<dbReference type="CDD" id="cd02966">
    <property type="entry name" value="TlpA_like_family"/>
    <property type="match status" value="1"/>
</dbReference>
<dbReference type="PROSITE" id="PS51352">
    <property type="entry name" value="THIOREDOXIN_2"/>
    <property type="match status" value="1"/>
</dbReference>
<proteinExistence type="predicted"/>
<dbReference type="GO" id="GO:0016209">
    <property type="term" value="F:antioxidant activity"/>
    <property type="evidence" value="ECO:0007669"/>
    <property type="project" value="InterPro"/>
</dbReference>
<dbReference type="Proteomes" id="UP000030341">
    <property type="component" value="Chromosome 2"/>
</dbReference>
<reference evidence="3 4" key="1">
    <citation type="submission" date="2014-11" db="EMBL/GenBank/DDBJ databases">
        <title>Complete Genome Sequence of Pseudoalteromonas sp. Strain OCN003 Isolated from Kaneohe Bay, Oahu, Hawaii.</title>
        <authorList>
            <person name="Beurmann S."/>
            <person name="Videau P."/>
            <person name="Ushijima B."/>
            <person name="Smith A.M."/>
            <person name="Aeby G.S."/>
            <person name="Callahan S.M."/>
            <person name="Belcaid M."/>
        </authorList>
    </citation>
    <scope>NUCLEOTIDE SEQUENCE [LARGE SCALE GENOMIC DNA]</scope>
    <source>
        <strain evidence="3 4">OCN003</strain>
    </source>
</reference>
<sequence>MKKIILSMLFLASVYYVSSQFSSTKAAPVVEDLGEATVQKILDSREKTIGKSINLSHTLIGLDGAETTFAEFSDQPLVVMFWATWCKACEMQLPQMIEQQTLNPNTKFVYIAVRSKDDEILKVNNGLDNQLAIYRKGWEGQESVLSGTTLPLTFVIDKQGTIIAERQGFSMANGVEFITNTLNKSAAVKI</sequence>
<dbReference type="GO" id="GO:0016491">
    <property type="term" value="F:oxidoreductase activity"/>
    <property type="evidence" value="ECO:0007669"/>
    <property type="project" value="InterPro"/>
</dbReference>
<evidence type="ECO:0000313" key="3">
    <source>
        <dbReference type="EMBL" id="AIY67518.1"/>
    </source>
</evidence>
<keyword evidence="1" id="KW-0732">Signal</keyword>
<dbReference type="InterPro" id="IPR000866">
    <property type="entry name" value="AhpC/TSA"/>
</dbReference>
<name>A0A0A7ELT9_9GAMM</name>
<keyword evidence="4" id="KW-1185">Reference proteome</keyword>
<dbReference type="AlphaFoldDB" id="A0A0A7ELT9"/>
<dbReference type="SUPFAM" id="SSF52833">
    <property type="entry name" value="Thioredoxin-like"/>
    <property type="match status" value="1"/>
</dbReference>
<dbReference type="RefSeq" id="WP_040136580.1">
    <property type="nucleotide sequence ID" value="NZ_CP009889.1"/>
</dbReference>
<protein>
    <recommendedName>
        <fullName evidence="2">Thioredoxin domain-containing protein</fullName>
    </recommendedName>
</protein>
<organism evidence="3 4">
    <name type="scientific">Pseudoalteromonas piratica</name>
    <dbReference type="NCBI Taxonomy" id="1348114"/>
    <lineage>
        <taxon>Bacteria</taxon>
        <taxon>Pseudomonadati</taxon>
        <taxon>Pseudomonadota</taxon>
        <taxon>Gammaproteobacteria</taxon>
        <taxon>Alteromonadales</taxon>
        <taxon>Pseudoalteromonadaceae</taxon>
        <taxon>Pseudoalteromonas</taxon>
    </lineage>
</organism>
<feature type="chain" id="PRO_5002027134" description="Thioredoxin domain-containing protein" evidence="1">
    <location>
        <begin position="27"/>
        <end position="190"/>
    </location>
</feature>
<dbReference type="Pfam" id="PF00578">
    <property type="entry name" value="AhpC-TSA"/>
    <property type="match status" value="1"/>
</dbReference>
<dbReference type="PANTHER" id="PTHR42852">
    <property type="entry name" value="THIOL:DISULFIDE INTERCHANGE PROTEIN DSBE"/>
    <property type="match status" value="1"/>
</dbReference>
<dbReference type="InterPro" id="IPR050553">
    <property type="entry name" value="Thioredoxin_ResA/DsbE_sf"/>
</dbReference>
<dbReference type="OrthoDB" id="9799347at2"/>
<gene>
    <name evidence="3" type="ORF">OM33_21105</name>
</gene>
<accession>A0A0A7ELT9</accession>
<evidence type="ECO:0000259" key="2">
    <source>
        <dbReference type="PROSITE" id="PS51352"/>
    </source>
</evidence>
<evidence type="ECO:0000313" key="4">
    <source>
        <dbReference type="Proteomes" id="UP000030341"/>
    </source>
</evidence>
<dbReference type="HOGENOM" id="CLU_042529_11_4_6"/>
<feature type="signal peptide" evidence="1">
    <location>
        <begin position="1"/>
        <end position="26"/>
    </location>
</feature>
<dbReference type="Gene3D" id="3.40.30.10">
    <property type="entry name" value="Glutaredoxin"/>
    <property type="match status" value="1"/>
</dbReference>
<dbReference type="PANTHER" id="PTHR42852:SF13">
    <property type="entry name" value="PROTEIN DIPZ"/>
    <property type="match status" value="1"/>
</dbReference>
<dbReference type="KEGG" id="pseo:OM33_21105"/>